<dbReference type="InterPro" id="IPR001602">
    <property type="entry name" value="UPF0047_YjbQ-like"/>
</dbReference>
<dbReference type="EMBL" id="CP031040">
    <property type="protein sequence ID" value="QDZ22219.1"/>
    <property type="molecule type" value="Genomic_DNA"/>
</dbReference>
<dbReference type="PANTHER" id="PTHR30615">
    <property type="entry name" value="UNCHARACTERIZED PROTEIN YJBQ-RELATED"/>
    <property type="match status" value="1"/>
</dbReference>
<sequence>MAMVASASSSFAWKVRGTPRGRAASRVAGSRVRSAGGAGGAGQTSYHFENLVVTTQVGIALYDITPQIEGVLERSGVTNGAVNVISRHTTTALTINELEPRLVDDVRQFLAKLVPADYPYLHNDLQYREIPVPFVGKWPDDEPINAHSHILAMLMGQGESVPVHEGKLVLGTYQSVIFLELDGQPERQRKIGVQVHGLK</sequence>
<dbReference type="Pfam" id="PF01894">
    <property type="entry name" value="YjbQ"/>
    <property type="match status" value="1"/>
</dbReference>
<organism evidence="1 2">
    <name type="scientific">Chloropicon primus</name>
    <dbReference type="NCBI Taxonomy" id="1764295"/>
    <lineage>
        <taxon>Eukaryota</taxon>
        <taxon>Viridiplantae</taxon>
        <taxon>Chlorophyta</taxon>
        <taxon>Chloropicophyceae</taxon>
        <taxon>Chloropicales</taxon>
        <taxon>Chloropicaceae</taxon>
        <taxon>Chloropicon</taxon>
    </lineage>
</organism>
<evidence type="ECO:0000313" key="2">
    <source>
        <dbReference type="Proteomes" id="UP000316726"/>
    </source>
</evidence>
<keyword evidence="2" id="KW-1185">Reference proteome</keyword>
<dbReference type="NCBIfam" id="TIGR00149">
    <property type="entry name" value="TIGR00149_YjbQ"/>
    <property type="match status" value="1"/>
</dbReference>
<dbReference type="Proteomes" id="UP000316726">
    <property type="component" value="Chromosome 7"/>
</dbReference>
<name>A0A5B8MP03_9CHLO</name>
<dbReference type="OrthoDB" id="10255963at2759"/>
<dbReference type="PANTHER" id="PTHR30615:SF16">
    <property type="entry name" value="SECONDARY THIAMINE-PHOSPHATE SYNTHASE ENZYME"/>
    <property type="match status" value="1"/>
</dbReference>
<protein>
    <recommendedName>
        <fullName evidence="3">Secondary thiamine-phosphate synthase enzyme</fullName>
    </recommendedName>
</protein>
<reference evidence="1 2" key="1">
    <citation type="submission" date="2018-07" db="EMBL/GenBank/DDBJ databases">
        <title>The complete nuclear genome of the prasinophyte Chloropicon primus (CCMP1205).</title>
        <authorList>
            <person name="Pombert J.-F."/>
            <person name="Otis C."/>
            <person name="Turmel M."/>
            <person name="Lemieux C."/>
        </authorList>
    </citation>
    <scope>NUCLEOTIDE SEQUENCE [LARGE SCALE GENOMIC DNA]</scope>
    <source>
        <strain evidence="1 2">CCMP1205</strain>
    </source>
</reference>
<dbReference type="Gene3D" id="2.60.120.460">
    <property type="entry name" value="YjbQ-like"/>
    <property type="match status" value="1"/>
</dbReference>
<dbReference type="SUPFAM" id="SSF111038">
    <property type="entry name" value="YjbQ-like"/>
    <property type="match status" value="1"/>
</dbReference>
<evidence type="ECO:0000313" key="1">
    <source>
        <dbReference type="EMBL" id="QDZ22219.1"/>
    </source>
</evidence>
<gene>
    <name evidence="1" type="ORF">A3770_07p47370</name>
</gene>
<dbReference type="AlphaFoldDB" id="A0A5B8MP03"/>
<dbReference type="InterPro" id="IPR035917">
    <property type="entry name" value="YjbQ-like_sf"/>
</dbReference>
<evidence type="ECO:0008006" key="3">
    <source>
        <dbReference type="Google" id="ProtNLM"/>
    </source>
</evidence>
<dbReference type="STRING" id="1764295.A0A5B8MP03"/>
<accession>A0A5B8MP03</accession>
<proteinExistence type="predicted"/>